<feature type="compositionally biased region" description="Polar residues" evidence="1">
    <location>
        <begin position="26"/>
        <end position="51"/>
    </location>
</feature>
<sequence>MGSFVWWMSARRTARIGVQSRRSVRCPSSNPARNHPSSHPTHQPTQLSNHPTEPGGAWWFLESAFQRGRHVGELLPMIEFVTLDIRILDCSNVIMNCCVLSINLLSLSAIFSISADDRQHDRSGSR</sequence>
<evidence type="ECO:0000313" key="2">
    <source>
        <dbReference type="EMBL" id="CAG6472374.1"/>
    </source>
</evidence>
<accession>A0A8D8BAD0</accession>
<reference evidence="2" key="1">
    <citation type="submission" date="2021-05" db="EMBL/GenBank/DDBJ databases">
        <authorList>
            <person name="Alioto T."/>
            <person name="Alioto T."/>
            <person name="Gomez Garrido J."/>
        </authorList>
    </citation>
    <scope>NUCLEOTIDE SEQUENCE</scope>
</reference>
<dbReference type="EMBL" id="HBUE01070497">
    <property type="protein sequence ID" value="CAG6472374.1"/>
    <property type="molecule type" value="Transcribed_RNA"/>
</dbReference>
<name>A0A8D8BAD0_CULPI</name>
<feature type="region of interest" description="Disordered" evidence="1">
    <location>
        <begin position="23"/>
        <end position="51"/>
    </location>
</feature>
<protein>
    <submittedName>
        <fullName evidence="2">(northern house mosquito) hypothetical protein</fullName>
    </submittedName>
</protein>
<dbReference type="AlphaFoldDB" id="A0A8D8BAD0"/>
<evidence type="ECO:0000256" key="1">
    <source>
        <dbReference type="SAM" id="MobiDB-lite"/>
    </source>
</evidence>
<proteinExistence type="predicted"/>
<organism evidence="2">
    <name type="scientific">Culex pipiens</name>
    <name type="common">House mosquito</name>
    <dbReference type="NCBI Taxonomy" id="7175"/>
    <lineage>
        <taxon>Eukaryota</taxon>
        <taxon>Metazoa</taxon>
        <taxon>Ecdysozoa</taxon>
        <taxon>Arthropoda</taxon>
        <taxon>Hexapoda</taxon>
        <taxon>Insecta</taxon>
        <taxon>Pterygota</taxon>
        <taxon>Neoptera</taxon>
        <taxon>Endopterygota</taxon>
        <taxon>Diptera</taxon>
        <taxon>Nematocera</taxon>
        <taxon>Culicoidea</taxon>
        <taxon>Culicidae</taxon>
        <taxon>Culicinae</taxon>
        <taxon>Culicini</taxon>
        <taxon>Culex</taxon>
        <taxon>Culex</taxon>
    </lineage>
</organism>